<dbReference type="Pfam" id="PF13561">
    <property type="entry name" value="adh_short_C2"/>
    <property type="match status" value="1"/>
</dbReference>
<gene>
    <name evidence="4" type="ORF">HBF25_11070</name>
</gene>
<evidence type="ECO:0000256" key="1">
    <source>
        <dbReference type="ARBA" id="ARBA00006484"/>
    </source>
</evidence>
<sequence>MRLQGKKVLITGGTSGIGLATARLFVDEGAEVALIGRSPAKLATALSSLGPGAHGEATDVASPRGLATAIECLAGKLGGIDVLMANAGISDAPSIEKTTEADFDALMGVNIKGVIFTVVHALPFLSNGASVLLTGSVAAGKGRPGDPLYAASKGAVRSFGRTLAMDESMLARRIRVNVLTLGATVTPLTQAATDDPAIRDYVAQMVPMGRWGKPTEAAQAALFLASDASSYTTGAEITVDGGLAHV</sequence>
<evidence type="ECO:0000313" key="5">
    <source>
        <dbReference type="Proteomes" id="UP000490980"/>
    </source>
</evidence>
<comment type="caution">
    <text evidence="4">The sequence shown here is derived from an EMBL/GenBank/DDBJ whole genome shotgun (WGS) entry which is preliminary data.</text>
</comment>
<dbReference type="SMART" id="SM00822">
    <property type="entry name" value="PKS_KR"/>
    <property type="match status" value="1"/>
</dbReference>
<dbReference type="InterPro" id="IPR002347">
    <property type="entry name" value="SDR_fam"/>
</dbReference>
<reference evidence="4 5" key="1">
    <citation type="submission" date="2020-03" db="EMBL/GenBank/DDBJ databases">
        <authorList>
            <person name="Lai Q."/>
        </authorList>
    </citation>
    <scope>NUCLEOTIDE SEQUENCE [LARGE SCALE GENOMIC DNA]</scope>
    <source>
        <strain evidence="4 5">CCUG 25036</strain>
    </source>
</reference>
<dbReference type="InterPro" id="IPR057326">
    <property type="entry name" value="KR_dom"/>
</dbReference>
<proteinExistence type="inferred from homology"/>
<dbReference type="Proteomes" id="UP000490980">
    <property type="component" value="Unassembled WGS sequence"/>
</dbReference>
<dbReference type="Gene3D" id="3.40.50.720">
    <property type="entry name" value="NAD(P)-binding Rossmann-like Domain"/>
    <property type="match status" value="1"/>
</dbReference>
<evidence type="ECO:0000256" key="2">
    <source>
        <dbReference type="ARBA" id="ARBA00023002"/>
    </source>
</evidence>
<dbReference type="CDD" id="cd05233">
    <property type="entry name" value="SDR_c"/>
    <property type="match status" value="1"/>
</dbReference>
<dbReference type="InterPro" id="IPR036291">
    <property type="entry name" value="NAD(P)-bd_dom_sf"/>
</dbReference>
<dbReference type="SUPFAM" id="SSF51735">
    <property type="entry name" value="NAD(P)-binding Rossmann-fold domains"/>
    <property type="match status" value="1"/>
</dbReference>
<evidence type="ECO:0000259" key="3">
    <source>
        <dbReference type="SMART" id="SM00822"/>
    </source>
</evidence>
<dbReference type="EMBL" id="JAARLZ010000005">
    <property type="protein sequence ID" value="NII06929.1"/>
    <property type="molecule type" value="Genomic_DNA"/>
</dbReference>
<comment type="similarity">
    <text evidence="1">Belongs to the short-chain dehydrogenases/reductases (SDR) family.</text>
</comment>
<accession>A0A7X5UAK8</accession>
<dbReference type="AlphaFoldDB" id="A0A7X5UAK8"/>
<dbReference type="PANTHER" id="PTHR43477">
    <property type="entry name" value="DIHYDROANTICAPSIN 7-DEHYDROGENASE"/>
    <property type="match status" value="1"/>
</dbReference>
<name>A0A7X5UAK8_9GAMM</name>
<evidence type="ECO:0000313" key="4">
    <source>
        <dbReference type="EMBL" id="NII06929.1"/>
    </source>
</evidence>
<dbReference type="GO" id="GO:0016491">
    <property type="term" value="F:oxidoreductase activity"/>
    <property type="evidence" value="ECO:0007669"/>
    <property type="project" value="UniProtKB-KW"/>
</dbReference>
<dbReference type="PROSITE" id="PS00061">
    <property type="entry name" value="ADH_SHORT"/>
    <property type="match status" value="1"/>
</dbReference>
<keyword evidence="2" id="KW-0560">Oxidoreductase</keyword>
<organism evidence="4 5">
    <name type="scientific">Luteibacter anthropi</name>
    <dbReference type="NCBI Taxonomy" id="564369"/>
    <lineage>
        <taxon>Bacteria</taxon>
        <taxon>Pseudomonadati</taxon>
        <taxon>Pseudomonadota</taxon>
        <taxon>Gammaproteobacteria</taxon>
        <taxon>Lysobacterales</taxon>
        <taxon>Rhodanobacteraceae</taxon>
        <taxon>Luteibacter</taxon>
    </lineage>
</organism>
<dbReference type="InterPro" id="IPR051122">
    <property type="entry name" value="SDR_DHRS6-like"/>
</dbReference>
<feature type="domain" description="Ketoreductase" evidence="3">
    <location>
        <begin position="6"/>
        <end position="190"/>
    </location>
</feature>
<dbReference type="PRINTS" id="PR00080">
    <property type="entry name" value="SDRFAMILY"/>
</dbReference>
<dbReference type="PANTHER" id="PTHR43477:SF1">
    <property type="entry name" value="DIHYDROANTICAPSIN 7-DEHYDROGENASE"/>
    <property type="match status" value="1"/>
</dbReference>
<dbReference type="InterPro" id="IPR020904">
    <property type="entry name" value="Sc_DH/Rdtase_CS"/>
</dbReference>
<keyword evidence="5" id="KW-1185">Reference proteome</keyword>
<dbReference type="PRINTS" id="PR00081">
    <property type="entry name" value="GDHRDH"/>
</dbReference>
<dbReference type="FunFam" id="3.40.50.720:FF:000084">
    <property type="entry name" value="Short-chain dehydrogenase reductase"/>
    <property type="match status" value="1"/>
</dbReference>
<protein>
    <submittedName>
        <fullName evidence="4">SDR family oxidoreductase</fullName>
    </submittedName>
</protein>